<accession>A0A0V1GKF1</accession>
<evidence type="ECO:0000313" key="2">
    <source>
        <dbReference type="Proteomes" id="UP000055024"/>
    </source>
</evidence>
<comment type="caution">
    <text evidence="1">The sequence shown here is derived from an EMBL/GenBank/DDBJ whole genome shotgun (WGS) entry which is preliminary data.</text>
</comment>
<keyword evidence="2" id="KW-1185">Reference proteome</keyword>
<proteinExistence type="predicted"/>
<reference evidence="1 2" key="1">
    <citation type="submission" date="2015-01" db="EMBL/GenBank/DDBJ databases">
        <title>Evolution of Trichinella species and genotypes.</title>
        <authorList>
            <person name="Korhonen P.K."/>
            <person name="Edoardo P."/>
            <person name="Giuseppe L.R."/>
            <person name="Gasser R.B."/>
        </authorList>
    </citation>
    <scope>NUCLEOTIDE SEQUENCE [LARGE SCALE GENOMIC DNA]</scope>
    <source>
        <strain evidence="1">ISS1029</strain>
    </source>
</reference>
<organism evidence="1 2">
    <name type="scientific">Trichinella zimbabwensis</name>
    <dbReference type="NCBI Taxonomy" id="268475"/>
    <lineage>
        <taxon>Eukaryota</taxon>
        <taxon>Metazoa</taxon>
        <taxon>Ecdysozoa</taxon>
        <taxon>Nematoda</taxon>
        <taxon>Enoplea</taxon>
        <taxon>Dorylaimia</taxon>
        <taxon>Trichinellida</taxon>
        <taxon>Trichinellidae</taxon>
        <taxon>Trichinella</taxon>
    </lineage>
</organism>
<name>A0A0V1GKF1_9BILA</name>
<dbReference type="EMBL" id="JYDP01001193">
    <property type="protein sequence ID" value="KRY98751.1"/>
    <property type="molecule type" value="Genomic_DNA"/>
</dbReference>
<dbReference type="AlphaFoldDB" id="A0A0V1GKF1"/>
<gene>
    <name evidence="1" type="ORF">T11_17682</name>
</gene>
<sequence length="107" mass="12233">MGHPGIKQTLYFARQTDPTVSKHQVRQVLRSCEPCKSLDWRLKGGNEEAWRLRRYGIGLEWTSRIAYVTEQLNAVFYEQGPRKSSKRTMILLSRAGPVRNSSPSGVI</sequence>
<protein>
    <submittedName>
        <fullName evidence="1">Uncharacterized protein</fullName>
    </submittedName>
</protein>
<dbReference type="Proteomes" id="UP000055024">
    <property type="component" value="Unassembled WGS sequence"/>
</dbReference>
<evidence type="ECO:0000313" key="1">
    <source>
        <dbReference type="EMBL" id="KRY98751.1"/>
    </source>
</evidence>